<dbReference type="Proteomes" id="UP000440578">
    <property type="component" value="Unassembled WGS sequence"/>
</dbReference>
<gene>
    <name evidence="2" type="primary">AXDND1</name>
    <name evidence="2" type="ORF">FJT64_002925</name>
</gene>
<feature type="region of interest" description="Disordered" evidence="1">
    <location>
        <begin position="970"/>
        <end position="1033"/>
    </location>
</feature>
<evidence type="ECO:0000313" key="3">
    <source>
        <dbReference type="Proteomes" id="UP000440578"/>
    </source>
</evidence>
<sequence>MSLLSRKSSSIEEDLRAMLSCDESDDEFPEDAIPNKEDILKRAQDWQSLPADFVRTYSKDKKSLKSKCQQRVPNVWSFSKGDELKHQTERTTCRCGVGDGFTFFLENVNNKEFAASIESRDFHPDLQKPRNPAKNIATLIPEELHVKRYQHKGDLSLIQDEYTVQSQDHGAHRTRVPSRTPVTREEVLRLRDVFRRLLQEAGMGESLSEVVLEKRTDSEIERLIELVRAEQDVYNIVFHEIIRQVTLDCSERGEILSELRDFYARLLSRIPRIVMSLHEENIVQRSLDRRLMEELLHFKIRLVQVVLGLDNVHHVYQQTKGRMCTAQEELKHALIEAQSTSRISDQLHELYKMQKHRQEQETCSYARQREFWKNAACSLISKVVNVYKLGLFRFLATSLDTWVQMAHKIMEERETKDNEQTELNFSYLRDWLGKVEDIIFFMNNREQRVFNFANKMWRSLETVASQLKSAVSPDPAEFLVTPFEGGKSVTLHKALVQWTSQFTVELGQVEDGLEGSSKVEKNLGRLEIVRQSWLFQTESHILLPIRDDDFRKKVGKSSDELNNMMKVAQPLLDEAFYQGIDPTIHKVEVDVRMWAKRNLRTGDLGRLQTELAKWSMSLQRSNDVNGSLMWNGRRTNYTVVREKLNEKVDQYRNTVVDCLASTMNDTKLDLTDMQDCITQWTAECLLLAAPYHPSIPGPARSLIESTATSVADLGSTQQKIKGRLALATETLDQSWQLVQEQGGRTYGDVGIDPATLSDMFRTEAQTWAELSDTCMTKLRNGEMFQPDVTARSRGVNTENVQLMVDRAVSTDEPSWSSSGSRKRGSPRRRTQHTAVKAVPEQEEEAPAVTTADAATNPMEEPTAERGSQTDYSGHLHKITFPDFMIELFAREMLASDTGQLVISTDLERERTTALQLHVQQLQQLEQRLSERELTVQELHSQLAEANDDISELTHRLNVAELKLANAEGKLADRKEQEQTAETAPGPNVDTQGAEDAQMLAELLQRASEEGEEREDDEDEDAPMTPPVHMRGRR</sequence>
<dbReference type="PANTHER" id="PTHR23052">
    <property type="entry name" value="AXONEMAL DYNEIN LIGHT CHAIN DOMAIN-CONTAINING PROTEIN 1"/>
    <property type="match status" value="1"/>
</dbReference>
<keyword evidence="3" id="KW-1185">Reference proteome</keyword>
<dbReference type="PANTHER" id="PTHR23052:SF1">
    <property type="entry name" value="AXONEMAL DYNEIN LIGHT CHAIN DOMAIN-CONTAINING PROTEIN 1"/>
    <property type="match status" value="1"/>
</dbReference>
<comment type="caution">
    <text evidence="2">The sequence shown here is derived from an EMBL/GenBank/DDBJ whole genome shotgun (WGS) entry which is preliminary data.</text>
</comment>
<evidence type="ECO:0000256" key="1">
    <source>
        <dbReference type="SAM" id="MobiDB-lite"/>
    </source>
</evidence>
<feature type="compositionally biased region" description="Basic residues" evidence="1">
    <location>
        <begin position="820"/>
        <end position="831"/>
    </location>
</feature>
<feature type="compositionally biased region" description="Acidic residues" evidence="1">
    <location>
        <begin position="1009"/>
        <end position="1021"/>
    </location>
</feature>
<organism evidence="2 3">
    <name type="scientific">Amphibalanus amphitrite</name>
    <name type="common">Striped barnacle</name>
    <name type="synonym">Balanus amphitrite</name>
    <dbReference type="NCBI Taxonomy" id="1232801"/>
    <lineage>
        <taxon>Eukaryota</taxon>
        <taxon>Metazoa</taxon>
        <taxon>Ecdysozoa</taxon>
        <taxon>Arthropoda</taxon>
        <taxon>Crustacea</taxon>
        <taxon>Multicrustacea</taxon>
        <taxon>Cirripedia</taxon>
        <taxon>Thoracica</taxon>
        <taxon>Thoracicalcarea</taxon>
        <taxon>Balanomorpha</taxon>
        <taxon>Balanoidea</taxon>
        <taxon>Balanidae</taxon>
        <taxon>Amphibalaninae</taxon>
        <taxon>Amphibalanus</taxon>
    </lineage>
</organism>
<evidence type="ECO:0000313" key="2">
    <source>
        <dbReference type="EMBL" id="KAF0302860.1"/>
    </source>
</evidence>
<dbReference type="EMBL" id="VIIS01001003">
    <property type="protein sequence ID" value="KAF0302860.1"/>
    <property type="molecule type" value="Genomic_DNA"/>
</dbReference>
<reference evidence="2 3" key="1">
    <citation type="submission" date="2019-07" db="EMBL/GenBank/DDBJ databases">
        <title>Draft genome assembly of a fouling barnacle, Amphibalanus amphitrite (Darwin, 1854): The first reference genome for Thecostraca.</title>
        <authorList>
            <person name="Kim W."/>
        </authorList>
    </citation>
    <scope>NUCLEOTIDE SEQUENCE [LARGE SCALE GENOMIC DNA]</scope>
    <source>
        <strain evidence="2">SNU_AA5</strain>
        <tissue evidence="2">Soma without cirri and trophi</tissue>
    </source>
</reference>
<name>A0A6A4WGT9_AMPAM</name>
<feature type="region of interest" description="Disordered" evidence="1">
    <location>
        <begin position="805"/>
        <end position="872"/>
    </location>
</feature>
<proteinExistence type="predicted"/>
<accession>A0A6A4WGT9</accession>
<dbReference type="InterPro" id="IPR052845">
    <property type="entry name" value="Axonemal_dynein_LC_domain"/>
</dbReference>
<dbReference type="AlphaFoldDB" id="A0A6A4WGT9"/>
<protein>
    <submittedName>
        <fullName evidence="2">Axonemal dynein light chain domain-containing protein 1</fullName>
    </submittedName>
</protein>